<dbReference type="RefSeq" id="XP_001208452.1">
    <property type="nucleotide sequence ID" value="XM_001208452.1"/>
</dbReference>
<proteinExistence type="predicted"/>
<dbReference type="OrthoDB" id="2787676at2759"/>
<accession>Q0CYZ7</accession>
<gene>
    <name evidence="1" type="ORF">ATEG_01087</name>
</gene>
<organism evidence="1 2">
    <name type="scientific">Aspergillus terreus (strain NIH 2624 / FGSC A1156)</name>
    <dbReference type="NCBI Taxonomy" id="341663"/>
    <lineage>
        <taxon>Eukaryota</taxon>
        <taxon>Fungi</taxon>
        <taxon>Dikarya</taxon>
        <taxon>Ascomycota</taxon>
        <taxon>Pezizomycotina</taxon>
        <taxon>Eurotiomycetes</taxon>
        <taxon>Eurotiomycetidae</taxon>
        <taxon>Eurotiales</taxon>
        <taxon>Aspergillaceae</taxon>
        <taxon>Aspergillus</taxon>
        <taxon>Aspergillus subgen. Circumdati</taxon>
    </lineage>
</organism>
<evidence type="ECO:0000313" key="1">
    <source>
        <dbReference type="EMBL" id="EAU37844.1"/>
    </source>
</evidence>
<name>Q0CYZ7_ASPTN</name>
<dbReference type="GeneID" id="4315674"/>
<protein>
    <submittedName>
        <fullName evidence="1">Uncharacterized protein</fullName>
    </submittedName>
</protein>
<dbReference type="Proteomes" id="UP000007963">
    <property type="component" value="Unassembled WGS sequence"/>
</dbReference>
<dbReference type="AlphaFoldDB" id="Q0CYZ7"/>
<dbReference type="HOGENOM" id="CLU_143689_1_1_1"/>
<dbReference type="eggNOG" id="ENOG502SR76">
    <property type="taxonomic scope" value="Eukaryota"/>
</dbReference>
<dbReference type="EMBL" id="CH476595">
    <property type="protein sequence ID" value="EAU37844.1"/>
    <property type="molecule type" value="Genomic_DNA"/>
</dbReference>
<reference evidence="2" key="1">
    <citation type="submission" date="2005-09" db="EMBL/GenBank/DDBJ databases">
        <title>Annotation of the Aspergillus terreus NIH2624 genome.</title>
        <authorList>
            <person name="Birren B.W."/>
            <person name="Lander E.S."/>
            <person name="Galagan J.E."/>
            <person name="Nusbaum C."/>
            <person name="Devon K."/>
            <person name="Henn M."/>
            <person name="Ma L.-J."/>
            <person name="Jaffe D.B."/>
            <person name="Butler J."/>
            <person name="Alvarez P."/>
            <person name="Gnerre S."/>
            <person name="Grabherr M."/>
            <person name="Kleber M."/>
            <person name="Mauceli E.W."/>
            <person name="Brockman W."/>
            <person name="Rounsley S."/>
            <person name="Young S.K."/>
            <person name="LaButti K."/>
            <person name="Pushparaj V."/>
            <person name="DeCaprio D."/>
            <person name="Crawford M."/>
            <person name="Koehrsen M."/>
            <person name="Engels R."/>
            <person name="Montgomery P."/>
            <person name="Pearson M."/>
            <person name="Howarth C."/>
            <person name="Larson L."/>
            <person name="Luoma S."/>
            <person name="White J."/>
            <person name="Alvarado L."/>
            <person name="Kodira C.D."/>
            <person name="Zeng Q."/>
            <person name="Oleary S."/>
            <person name="Yandava C."/>
            <person name="Denning D.W."/>
            <person name="Nierman W.C."/>
            <person name="Milne T."/>
            <person name="Madden K."/>
        </authorList>
    </citation>
    <scope>NUCLEOTIDE SEQUENCE [LARGE SCALE GENOMIC DNA]</scope>
    <source>
        <strain evidence="2">NIH 2624 / FGSC A1156</strain>
    </source>
</reference>
<sequence>MQNALKSAIGRALEGNAWTKFTDPTAGRGQTTFPKGPADLEWLGVRWQYDGEVTNANGVYHKFLMQPNAGKVPLAIKRWREGHGGTHAVMAIALVKKYGTKEDVENGLKEAAATVKD</sequence>
<dbReference type="OMA" id="TSWKQWR"/>
<dbReference type="VEuPathDB" id="FungiDB:ATEG_01087"/>
<evidence type="ECO:0000313" key="2">
    <source>
        <dbReference type="Proteomes" id="UP000007963"/>
    </source>
</evidence>